<evidence type="ECO:0000313" key="2">
    <source>
        <dbReference type="Proteomes" id="UP000245934"/>
    </source>
</evidence>
<dbReference type="GeneID" id="97609011"/>
<name>A0A2V2NHV5_9EURY</name>
<dbReference type="OrthoDB" id="107316at2157"/>
<evidence type="ECO:0008006" key="3">
    <source>
        <dbReference type="Google" id="ProtNLM"/>
    </source>
</evidence>
<reference evidence="1 2" key="1">
    <citation type="submission" date="2018-05" db="EMBL/GenBank/DDBJ databases">
        <title>Draft genome of Methanospirillum stamsii Pt1.</title>
        <authorList>
            <person name="Dueholm M.S."/>
            <person name="Nielsen P.H."/>
            <person name="Bakmann L.F."/>
            <person name="Otzen D.E."/>
        </authorList>
    </citation>
    <scope>NUCLEOTIDE SEQUENCE [LARGE SCALE GENOMIC DNA]</scope>
    <source>
        <strain evidence="1 2">Pt1</strain>
    </source>
</reference>
<dbReference type="AlphaFoldDB" id="A0A2V2NHV5"/>
<organism evidence="1 2">
    <name type="scientific">Methanospirillum stamsii</name>
    <dbReference type="NCBI Taxonomy" id="1277351"/>
    <lineage>
        <taxon>Archaea</taxon>
        <taxon>Methanobacteriati</taxon>
        <taxon>Methanobacteriota</taxon>
        <taxon>Stenosarchaea group</taxon>
        <taxon>Methanomicrobia</taxon>
        <taxon>Methanomicrobiales</taxon>
        <taxon>Methanospirillaceae</taxon>
        <taxon>Methanospirillum</taxon>
    </lineage>
</organism>
<comment type="caution">
    <text evidence="1">The sequence shown here is derived from an EMBL/GenBank/DDBJ whole genome shotgun (WGS) entry which is preliminary data.</text>
</comment>
<dbReference type="Proteomes" id="UP000245934">
    <property type="component" value="Unassembled WGS sequence"/>
</dbReference>
<accession>A0A2V2NHV5</accession>
<gene>
    <name evidence="1" type="ORF">DLD82_06260</name>
</gene>
<evidence type="ECO:0000313" key="1">
    <source>
        <dbReference type="EMBL" id="PWR75181.1"/>
    </source>
</evidence>
<sequence length="74" mass="8280">MKIEGIIRTRHNMAFCIAESVATDNLSEMDTRAENGYVITHITSTRIRSVIASMDDYITNITVAEELCKKTQSA</sequence>
<protein>
    <recommendedName>
        <fullName evidence="3">KEOPS complex Pcc1-like subunit</fullName>
    </recommendedName>
</protein>
<keyword evidence="2" id="KW-1185">Reference proteome</keyword>
<dbReference type="EMBL" id="QGMZ01000012">
    <property type="protein sequence ID" value="PWR75181.1"/>
    <property type="molecule type" value="Genomic_DNA"/>
</dbReference>
<dbReference type="NCBIfam" id="NF011470">
    <property type="entry name" value="PRK14887.1"/>
    <property type="match status" value="1"/>
</dbReference>
<proteinExistence type="predicted"/>
<dbReference type="RefSeq" id="WP_109940259.1">
    <property type="nucleotide sequence ID" value="NZ_CP176366.1"/>
</dbReference>